<dbReference type="SUPFAM" id="SSF50630">
    <property type="entry name" value="Acid proteases"/>
    <property type="match status" value="1"/>
</dbReference>
<dbReference type="PROSITE" id="PS00141">
    <property type="entry name" value="ASP_PROTEASE"/>
    <property type="match status" value="1"/>
</dbReference>
<sequence length="411" mass="45394">MWYPGSFGIAVALSSTLAIAGPIQKRSGFTIQQILKPRPVPRSPMEDYAVAVMKNDPLSTDLLDIILNHERSVNRTVPAVPEPFDYEYLSPVNVAGEILDIALDTGSSDFWVFSSQQSLAQRSAHQFYTPAPGKLPLDGQSWRVAYADRSSARGNVYIDTVSIADVVSPSQAIQAAQDVSEEFVTNPTTDGVLGLAFPSINHVRPNKQLGFFDNVKDTLPKPVFAVALKKSRPGTFDFGFINNEKYVGNITYTPVHNNGFWTITTTGTECGNFIDNTPLKGILDTGSSFLLLPKQIVSNYYSQIPGARRISSNDPRALLTGWIFPCEASILPFTLIIENSYHATIPPEHVNQHPYYFDEGEPPMCFGGIQETFHEGMVVFGDVLFKSQYVVFDRGGTRVGFARQREEPVVE</sequence>
<keyword evidence="2 5" id="KW-0645">Protease</keyword>
<evidence type="ECO:0000256" key="6">
    <source>
        <dbReference type="SAM" id="SignalP"/>
    </source>
</evidence>
<evidence type="ECO:0000256" key="3">
    <source>
        <dbReference type="ARBA" id="ARBA00022750"/>
    </source>
</evidence>
<dbReference type="Proteomes" id="UP000223968">
    <property type="component" value="Unassembled WGS sequence"/>
</dbReference>
<dbReference type="InterPro" id="IPR034163">
    <property type="entry name" value="Aspergillopepsin-like_cat_dom"/>
</dbReference>
<evidence type="ECO:0000256" key="5">
    <source>
        <dbReference type="RuleBase" id="RU000454"/>
    </source>
</evidence>
<evidence type="ECO:0000313" key="8">
    <source>
        <dbReference type="EMBL" id="PGH09027.1"/>
    </source>
</evidence>
<dbReference type="CDD" id="cd06097">
    <property type="entry name" value="Aspergillopepsin_like"/>
    <property type="match status" value="1"/>
</dbReference>
<evidence type="ECO:0000256" key="2">
    <source>
        <dbReference type="ARBA" id="ARBA00022670"/>
    </source>
</evidence>
<feature type="domain" description="Peptidase A1" evidence="7">
    <location>
        <begin position="88"/>
        <end position="402"/>
    </location>
</feature>
<dbReference type="PROSITE" id="PS51767">
    <property type="entry name" value="PEPTIDASE_A1"/>
    <property type="match status" value="1"/>
</dbReference>
<dbReference type="AlphaFoldDB" id="A0A2B7XKC0"/>
<dbReference type="PANTHER" id="PTHR47966">
    <property type="entry name" value="BETA-SITE APP-CLEAVING ENZYME, ISOFORM A-RELATED"/>
    <property type="match status" value="1"/>
</dbReference>
<reference evidence="8 9" key="1">
    <citation type="submission" date="2017-10" db="EMBL/GenBank/DDBJ databases">
        <title>Comparative genomics in systemic dimorphic fungi from Ajellomycetaceae.</title>
        <authorList>
            <person name="Munoz J.F."/>
            <person name="Mcewen J.G."/>
            <person name="Clay O.K."/>
            <person name="Cuomo C.A."/>
        </authorList>
    </citation>
    <scope>NUCLEOTIDE SEQUENCE [LARGE SCALE GENOMIC DNA]</scope>
    <source>
        <strain evidence="8 9">UAMH5409</strain>
    </source>
</reference>
<dbReference type="EMBL" id="PDNB01000096">
    <property type="protein sequence ID" value="PGH09027.1"/>
    <property type="molecule type" value="Genomic_DNA"/>
</dbReference>
<evidence type="ECO:0000256" key="4">
    <source>
        <dbReference type="ARBA" id="ARBA00022801"/>
    </source>
</evidence>
<evidence type="ECO:0000259" key="7">
    <source>
        <dbReference type="PROSITE" id="PS51767"/>
    </source>
</evidence>
<feature type="signal peptide" evidence="6">
    <location>
        <begin position="1"/>
        <end position="20"/>
    </location>
</feature>
<dbReference type="GO" id="GO:0006508">
    <property type="term" value="P:proteolysis"/>
    <property type="evidence" value="ECO:0007669"/>
    <property type="project" value="UniProtKB-KW"/>
</dbReference>
<dbReference type="InterPro" id="IPR033121">
    <property type="entry name" value="PEPTIDASE_A1"/>
</dbReference>
<dbReference type="PRINTS" id="PR00792">
    <property type="entry name" value="PEPSIN"/>
</dbReference>
<evidence type="ECO:0000313" key="9">
    <source>
        <dbReference type="Proteomes" id="UP000223968"/>
    </source>
</evidence>
<name>A0A2B7XKC0_9EURO</name>
<dbReference type="PANTHER" id="PTHR47966:SF2">
    <property type="entry name" value="ASPERGILLOPEPSIN-1-RELATED"/>
    <property type="match status" value="1"/>
</dbReference>
<proteinExistence type="inferred from homology"/>
<organism evidence="8 9">
    <name type="scientific">Helicocarpus griseus UAMH5409</name>
    <dbReference type="NCBI Taxonomy" id="1447875"/>
    <lineage>
        <taxon>Eukaryota</taxon>
        <taxon>Fungi</taxon>
        <taxon>Dikarya</taxon>
        <taxon>Ascomycota</taxon>
        <taxon>Pezizomycotina</taxon>
        <taxon>Eurotiomycetes</taxon>
        <taxon>Eurotiomycetidae</taxon>
        <taxon>Onygenales</taxon>
        <taxon>Ajellomycetaceae</taxon>
        <taxon>Helicocarpus</taxon>
    </lineage>
</organism>
<keyword evidence="9" id="KW-1185">Reference proteome</keyword>
<dbReference type="InterPro" id="IPR001969">
    <property type="entry name" value="Aspartic_peptidase_AS"/>
</dbReference>
<dbReference type="OrthoDB" id="2747330at2759"/>
<feature type="chain" id="PRO_5012405881" description="Peptidase A1 domain-containing protein" evidence="6">
    <location>
        <begin position="21"/>
        <end position="411"/>
    </location>
</feature>
<keyword evidence="4 5" id="KW-0378">Hydrolase</keyword>
<comment type="caution">
    <text evidence="8">The sequence shown here is derived from an EMBL/GenBank/DDBJ whole genome shotgun (WGS) entry which is preliminary data.</text>
</comment>
<dbReference type="InterPro" id="IPR021109">
    <property type="entry name" value="Peptidase_aspartic_dom_sf"/>
</dbReference>
<dbReference type="GO" id="GO:0004190">
    <property type="term" value="F:aspartic-type endopeptidase activity"/>
    <property type="evidence" value="ECO:0007669"/>
    <property type="project" value="UniProtKB-KW"/>
</dbReference>
<accession>A0A2B7XKC0</accession>
<keyword evidence="6" id="KW-0732">Signal</keyword>
<dbReference type="Pfam" id="PF00026">
    <property type="entry name" value="Asp"/>
    <property type="match status" value="1"/>
</dbReference>
<protein>
    <recommendedName>
        <fullName evidence="7">Peptidase A1 domain-containing protein</fullName>
    </recommendedName>
</protein>
<keyword evidence="3 5" id="KW-0064">Aspartyl protease</keyword>
<dbReference type="InterPro" id="IPR001461">
    <property type="entry name" value="Aspartic_peptidase_A1"/>
</dbReference>
<dbReference type="STRING" id="1447875.A0A2B7XKC0"/>
<comment type="similarity">
    <text evidence="1 5">Belongs to the peptidase A1 family.</text>
</comment>
<dbReference type="Gene3D" id="2.40.70.10">
    <property type="entry name" value="Acid Proteases"/>
    <property type="match status" value="2"/>
</dbReference>
<gene>
    <name evidence="8" type="ORF">AJ79_05822</name>
</gene>
<evidence type="ECO:0000256" key="1">
    <source>
        <dbReference type="ARBA" id="ARBA00007447"/>
    </source>
</evidence>